<dbReference type="eggNOG" id="COG3591">
    <property type="taxonomic scope" value="Bacteria"/>
</dbReference>
<name>K9WKD1_9CYAN</name>
<feature type="signal peptide" evidence="1">
    <location>
        <begin position="1"/>
        <end position="23"/>
    </location>
</feature>
<evidence type="ECO:0000313" key="3">
    <source>
        <dbReference type="Proteomes" id="UP000010471"/>
    </source>
</evidence>
<keyword evidence="3" id="KW-1185">Reference proteome</keyword>
<organism evidence="2 3">
    <name type="scientific">Allocoleopsis franciscana PCC 7113</name>
    <dbReference type="NCBI Taxonomy" id="1173027"/>
    <lineage>
        <taxon>Bacteria</taxon>
        <taxon>Bacillati</taxon>
        <taxon>Cyanobacteriota</taxon>
        <taxon>Cyanophyceae</taxon>
        <taxon>Coleofasciculales</taxon>
        <taxon>Coleofasciculaceae</taxon>
        <taxon>Allocoleopsis</taxon>
        <taxon>Allocoleopsis franciscana</taxon>
    </lineage>
</organism>
<dbReference type="OrthoDB" id="512115at2"/>
<reference evidence="2 3" key="1">
    <citation type="submission" date="2012-06" db="EMBL/GenBank/DDBJ databases">
        <title>Finished chromosome of genome of Microcoleus sp. PCC 7113.</title>
        <authorList>
            <consortium name="US DOE Joint Genome Institute"/>
            <person name="Gugger M."/>
            <person name="Coursin T."/>
            <person name="Rippka R."/>
            <person name="Tandeau De Marsac N."/>
            <person name="Huntemann M."/>
            <person name="Wei C.-L."/>
            <person name="Han J."/>
            <person name="Detter J.C."/>
            <person name="Han C."/>
            <person name="Tapia R."/>
            <person name="Chen A."/>
            <person name="Kyrpides N."/>
            <person name="Mavromatis K."/>
            <person name="Markowitz V."/>
            <person name="Szeto E."/>
            <person name="Ivanova N."/>
            <person name="Pagani I."/>
            <person name="Pati A."/>
            <person name="Goodwin L."/>
            <person name="Nordberg H.P."/>
            <person name="Cantor M.N."/>
            <person name="Hua S.X."/>
            <person name="Woyke T."/>
            <person name="Kerfeld C.A."/>
        </authorList>
    </citation>
    <scope>NUCLEOTIDE SEQUENCE [LARGE SCALE GENOMIC DNA]</scope>
    <source>
        <strain evidence="2 3">PCC 7113</strain>
    </source>
</reference>
<dbReference type="KEGG" id="mic:Mic7113_5225"/>
<keyword evidence="1" id="KW-0732">Signal</keyword>
<evidence type="ECO:0000313" key="2">
    <source>
        <dbReference type="EMBL" id="AFZ20875.1"/>
    </source>
</evidence>
<feature type="chain" id="PRO_5003937557" evidence="1">
    <location>
        <begin position="24"/>
        <end position="153"/>
    </location>
</feature>
<proteinExistence type="predicted"/>
<protein>
    <submittedName>
        <fullName evidence="2">Uncharacterized protein</fullName>
    </submittedName>
</protein>
<dbReference type="EMBL" id="CP003630">
    <property type="protein sequence ID" value="AFZ20875.1"/>
    <property type="molecule type" value="Genomic_DNA"/>
</dbReference>
<dbReference type="STRING" id="1173027.Mic7113_5225"/>
<dbReference type="HOGENOM" id="CLU_115813_0_0_3"/>
<gene>
    <name evidence="2" type="ORF">Mic7113_5225</name>
</gene>
<sequence length="153" mass="16375">MRWLHSRVWVALAVALSATPAFSQANFGKLKLSSGFSPSAGQASGRTGGTYSLSSIANSDRQKKPCIGYGSETPDHIMVLESNFPKLAVEVNSGKDTTLVIRGPNNLILCGDDTKTSKDASVEAANLPPGEYSVWVGTLKAGQRWNYTLTVRQ</sequence>
<dbReference type="AlphaFoldDB" id="K9WKD1"/>
<accession>K9WKD1</accession>
<dbReference type="Proteomes" id="UP000010471">
    <property type="component" value="Chromosome"/>
</dbReference>
<dbReference type="RefSeq" id="WP_015185008.1">
    <property type="nucleotide sequence ID" value="NC_019738.1"/>
</dbReference>
<evidence type="ECO:0000256" key="1">
    <source>
        <dbReference type="SAM" id="SignalP"/>
    </source>
</evidence>